<evidence type="ECO:0000256" key="6">
    <source>
        <dbReference type="ARBA" id="ARBA00023315"/>
    </source>
</evidence>
<dbReference type="Pfam" id="PF03279">
    <property type="entry name" value="Lip_A_acyltrans"/>
    <property type="match status" value="1"/>
</dbReference>
<dbReference type="InterPro" id="IPR004960">
    <property type="entry name" value="LipA_acyltrans"/>
</dbReference>
<evidence type="ECO:0000256" key="4">
    <source>
        <dbReference type="ARBA" id="ARBA00022679"/>
    </source>
</evidence>
<dbReference type="Proteomes" id="UP000419743">
    <property type="component" value="Unassembled WGS sequence"/>
</dbReference>
<dbReference type="NCBIfam" id="NF005919">
    <property type="entry name" value="PRK07920.1"/>
    <property type="match status" value="1"/>
</dbReference>
<accession>A0A7M4DST0</accession>
<evidence type="ECO:0000256" key="1">
    <source>
        <dbReference type="ARBA" id="ARBA00004533"/>
    </source>
</evidence>
<dbReference type="CDD" id="cd07984">
    <property type="entry name" value="LPLAT_LABLAT-like"/>
    <property type="match status" value="1"/>
</dbReference>
<dbReference type="PANTHER" id="PTHR30606">
    <property type="entry name" value="LIPID A BIOSYNTHESIS LAUROYL ACYLTRANSFERASE"/>
    <property type="match status" value="1"/>
</dbReference>
<keyword evidence="2" id="KW-1003">Cell membrane</keyword>
<evidence type="ECO:0000256" key="3">
    <source>
        <dbReference type="ARBA" id="ARBA00022519"/>
    </source>
</evidence>
<evidence type="ECO:0000313" key="8">
    <source>
        <dbReference type="Proteomes" id="UP000419743"/>
    </source>
</evidence>
<comment type="caution">
    <text evidence="7">The sequence shown here is derived from an EMBL/GenBank/DDBJ whole genome shotgun (WGS) entry which is preliminary data.</text>
</comment>
<dbReference type="RefSeq" id="WP_156743782.1">
    <property type="nucleotide sequence ID" value="NZ_CACRYJ010000071.1"/>
</dbReference>
<keyword evidence="4 7" id="KW-0808">Transferase</keyword>
<dbReference type="AlphaFoldDB" id="A0A7M4DST0"/>
<organism evidence="7 8">
    <name type="scientific">Occultella aeris</name>
    <dbReference type="NCBI Taxonomy" id="2761496"/>
    <lineage>
        <taxon>Bacteria</taxon>
        <taxon>Bacillati</taxon>
        <taxon>Actinomycetota</taxon>
        <taxon>Actinomycetes</taxon>
        <taxon>Micrococcales</taxon>
        <taxon>Ruaniaceae</taxon>
        <taxon>Occultella</taxon>
    </lineage>
</organism>
<dbReference type="GO" id="GO:0005886">
    <property type="term" value="C:plasma membrane"/>
    <property type="evidence" value="ECO:0007669"/>
    <property type="project" value="UniProtKB-SubCell"/>
</dbReference>
<keyword evidence="6 7" id="KW-0012">Acyltransferase</keyword>
<dbReference type="GO" id="GO:0009247">
    <property type="term" value="P:glycolipid biosynthetic process"/>
    <property type="evidence" value="ECO:0007669"/>
    <property type="project" value="UniProtKB-ARBA"/>
</dbReference>
<dbReference type="EMBL" id="CACRYJ010000071">
    <property type="protein sequence ID" value="VZO40524.1"/>
    <property type="molecule type" value="Genomic_DNA"/>
</dbReference>
<evidence type="ECO:0000313" key="7">
    <source>
        <dbReference type="EMBL" id="VZO40524.1"/>
    </source>
</evidence>
<keyword evidence="5" id="KW-0472">Membrane</keyword>
<proteinExistence type="predicted"/>
<reference evidence="7 8" key="1">
    <citation type="submission" date="2019-11" db="EMBL/GenBank/DDBJ databases">
        <authorList>
            <person name="Criscuolo A."/>
        </authorList>
    </citation>
    <scope>NUCLEOTIDE SEQUENCE [LARGE SCALE GENOMIC DNA]</scope>
    <source>
        <strain evidence="7">CIP111667</strain>
    </source>
</reference>
<evidence type="ECO:0000256" key="5">
    <source>
        <dbReference type="ARBA" id="ARBA00023136"/>
    </source>
</evidence>
<keyword evidence="8" id="KW-1185">Reference proteome</keyword>
<keyword evidence="3" id="KW-0997">Cell inner membrane</keyword>
<protein>
    <submittedName>
        <fullName evidence="7">Phosphatidylinositol mannoside acyltransferase</fullName>
        <ecNumber evidence="7">2.3.1.-</ecNumber>
    </submittedName>
</protein>
<dbReference type="GO" id="GO:0016746">
    <property type="term" value="F:acyltransferase activity"/>
    <property type="evidence" value="ECO:0007669"/>
    <property type="project" value="UniProtKB-KW"/>
</dbReference>
<dbReference type="EC" id="2.3.1.-" evidence="7"/>
<dbReference type="PANTHER" id="PTHR30606:SF10">
    <property type="entry name" value="PHOSPHATIDYLINOSITOL MANNOSIDE ACYLTRANSFERASE"/>
    <property type="match status" value="1"/>
</dbReference>
<gene>
    <name evidence="7" type="ORF">HALOF300_05232</name>
</gene>
<sequence length="326" mass="36065">MRRPDPAKAFQIAWKVVGRMPRSLARGVFDVIAIGAHTARIGGVRQLEANLARVRPEADARALRRLSRAGMRSYMRYYCESFQLPSMTAAERDARVRAIGADAVREHVQGGGSVVMALGHAGNWDLAGAWAQEHVGRVVTVAEKLEPEELFREFLAFREGLGMVIVPYERGSGVFRRLISEARDPALIPLLADRDLSRSGVEVLLGDVPMRVAPGPAALAMASRSALSPVFIHYERLSGARRRTARSPWGIVIEFCDFVDLPDGGARQGSGGAAREERTQVLTQLWFDVWAARVREHPQDWHMLQKVFTADLDPDRLARASVEQAP</sequence>
<name>A0A7M4DST0_9MICO</name>
<comment type="subcellular location">
    <subcellularLocation>
        <location evidence="1">Cell inner membrane</location>
    </subcellularLocation>
</comment>
<evidence type="ECO:0000256" key="2">
    <source>
        <dbReference type="ARBA" id="ARBA00022475"/>
    </source>
</evidence>